<dbReference type="Pfam" id="PF13202">
    <property type="entry name" value="EF-hand_5"/>
    <property type="match status" value="2"/>
</dbReference>
<dbReference type="Gene3D" id="1.10.238.10">
    <property type="entry name" value="EF-hand"/>
    <property type="match status" value="1"/>
</dbReference>
<name>A0ABV7EV21_9GAMM</name>
<evidence type="ECO:0000313" key="4">
    <source>
        <dbReference type="Proteomes" id="UP001595462"/>
    </source>
</evidence>
<evidence type="ECO:0000313" key="3">
    <source>
        <dbReference type="EMBL" id="MFC3105225.1"/>
    </source>
</evidence>
<feature type="domain" description="EF-hand" evidence="2">
    <location>
        <begin position="80"/>
        <end position="115"/>
    </location>
</feature>
<dbReference type="InterPro" id="IPR011992">
    <property type="entry name" value="EF-hand-dom_pair"/>
</dbReference>
<proteinExistence type="predicted"/>
<feature type="signal peptide" evidence="1">
    <location>
        <begin position="1"/>
        <end position="23"/>
    </location>
</feature>
<sequence>MNKKLSILIAGAALGGMALSASAADRDAPALTDPAAFIVLAQAEAVMDYNRYYAEQVMADHDELMPMLDKNHDGMCSREEFMQAHDHVFRTIDANNDGVLSEAEMSAGYQSSAPTATN</sequence>
<evidence type="ECO:0000256" key="1">
    <source>
        <dbReference type="SAM" id="SignalP"/>
    </source>
</evidence>
<dbReference type="EMBL" id="JBHRSS010000007">
    <property type="protein sequence ID" value="MFC3105225.1"/>
    <property type="molecule type" value="Genomic_DNA"/>
</dbReference>
<evidence type="ECO:0000259" key="2">
    <source>
        <dbReference type="PROSITE" id="PS50222"/>
    </source>
</evidence>
<dbReference type="RefSeq" id="WP_380690785.1">
    <property type="nucleotide sequence ID" value="NZ_JBHRSS010000007.1"/>
</dbReference>
<dbReference type="InterPro" id="IPR018247">
    <property type="entry name" value="EF_Hand_1_Ca_BS"/>
</dbReference>
<reference evidence="4" key="1">
    <citation type="journal article" date="2019" name="Int. J. Syst. Evol. Microbiol.">
        <title>The Global Catalogue of Microorganisms (GCM) 10K type strain sequencing project: providing services to taxonomists for standard genome sequencing and annotation.</title>
        <authorList>
            <consortium name="The Broad Institute Genomics Platform"/>
            <consortium name="The Broad Institute Genome Sequencing Center for Infectious Disease"/>
            <person name="Wu L."/>
            <person name="Ma J."/>
        </authorList>
    </citation>
    <scope>NUCLEOTIDE SEQUENCE [LARGE SCALE GENOMIC DNA]</scope>
    <source>
        <strain evidence="4">KCTC 52640</strain>
    </source>
</reference>
<dbReference type="PROSITE" id="PS50222">
    <property type="entry name" value="EF_HAND_2"/>
    <property type="match status" value="1"/>
</dbReference>
<accession>A0ABV7EV21</accession>
<dbReference type="Proteomes" id="UP001595462">
    <property type="component" value="Unassembled WGS sequence"/>
</dbReference>
<feature type="chain" id="PRO_5047263456" evidence="1">
    <location>
        <begin position="24"/>
        <end position="118"/>
    </location>
</feature>
<dbReference type="SUPFAM" id="SSF47473">
    <property type="entry name" value="EF-hand"/>
    <property type="match status" value="1"/>
</dbReference>
<keyword evidence="1" id="KW-0732">Signal</keyword>
<keyword evidence="4" id="KW-1185">Reference proteome</keyword>
<gene>
    <name evidence="3" type="ORF">ACFOSU_15185</name>
</gene>
<comment type="caution">
    <text evidence="3">The sequence shown here is derived from an EMBL/GenBank/DDBJ whole genome shotgun (WGS) entry which is preliminary data.</text>
</comment>
<organism evidence="3 4">
    <name type="scientific">Salinisphaera aquimarina</name>
    <dbReference type="NCBI Taxonomy" id="2094031"/>
    <lineage>
        <taxon>Bacteria</taxon>
        <taxon>Pseudomonadati</taxon>
        <taxon>Pseudomonadota</taxon>
        <taxon>Gammaproteobacteria</taxon>
        <taxon>Salinisphaerales</taxon>
        <taxon>Salinisphaeraceae</taxon>
        <taxon>Salinisphaera</taxon>
    </lineage>
</organism>
<dbReference type="PROSITE" id="PS00018">
    <property type="entry name" value="EF_HAND_1"/>
    <property type="match status" value="1"/>
</dbReference>
<dbReference type="InterPro" id="IPR002048">
    <property type="entry name" value="EF_hand_dom"/>
</dbReference>
<protein>
    <submittedName>
        <fullName evidence="3">EF-hand domain-containing protein</fullName>
    </submittedName>
</protein>